<organism evidence="4 5">
    <name type="scientific">Candidatus Wallbacteria bacterium HGW-Wallbacteria-1</name>
    <dbReference type="NCBI Taxonomy" id="2013854"/>
    <lineage>
        <taxon>Bacteria</taxon>
        <taxon>Candidatus Walliibacteriota</taxon>
    </lineage>
</organism>
<dbReference type="SMART" id="SM01008">
    <property type="entry name" value="Ald_Xan_dh_C"/>
    <property type="match status" value="1"/>
</dbReference>
<dbReference type="Pfam" id="PF02738">
    <property type="entry name" value="MoCoBD_1"/>
    <property type="match status" value="1"/>
</dbReference>
<dbReference type="GO" id="GO:0016491">
    <property type="term" value="F:oxidoreductase activity"/>
    <property type="evidence" value="ECO:0007669"/>
    <property type="project" value="UniProtKB-KW"/>
</dbReference>
<dbReference type="Pfam" id="PF01315">
    <property type="entry name" value="Ald_Xan_dh_C"/>
    <property type="match status" value="1"/>
</dbReference>
<dbReference type="Gene3D" id="3.30.365.10">
    <property type="entry name" value="Aldehyde oxidase/xanthine dehydrogenase, molybdopterin binding domain"/>
    <property type="match status" value="4"/>
</dbReference>
<dbReference type="SUPFAM" id="SSF54665">
    <property type="entry name" value="CO dehydrogenase molybdoprotein N-domain-like"/>
    <property type="match status" value="1"/>
</dbReference>
<comment type="caution">
    <text evidence="4">The sequence shown here is derived from an EMBL/GenBank/DDBJ whole genome shotgun (WGS) entry which is preliminary data.</text>
</comment>
<evidence type="ECO:0000256" key="1">
    <source>
        <dbReference type="ARBA" id="ARBA00022505"/>
    </source>
</evidence>
<dbReference type="InterPro" id="IPR037165">
    <property type="entry name" value="AldOxase/xan_DH_Mopterin-bd_sf"/>
</dbReference>
<gene>
    <name evidence="4" type="ORF">CVV64_03915</name>
</gene>
<evidence type="ECO:0000313" key="5">
    <source>
        <dbReference type="Proteomes" id="UP000233256"/>
    </source>
</evidence>
<keyword evidence="1" id="KW-0500">Molybdenum</keyword>
<dbReference type="InterPro" id="IPR016208">
    <property type="entry name" value="Ald_Oxase/xanthine_DH-like"/>
</dbReference>
<evidence type="ECO:0000259" key="3">
    <source>
        <dbReference type="SMART" id="SM01008"/>
    </source>
</evidence>
<dbReference type="AlphaFoldDB" id="A0A2N1PRG5"/>
<dbReference type="SUPFAM" id="SSF56003">
    <property type="entry name" value="Molybdenum cofactor-binding domain"/>
    <property type="match status" value="1"/>
</dbReference>
<dbReference type="InterPro" id="IPR000674">
    <property type="entry name" value="Ald_Oxase/Xan_DH_a/b"/>
</dbReference>
<dbReference type="Gene3D" id="3.90.1170.50">
    <property type="entry name" value="Aldehyde oxidase/xanthine dehydrogenase, a/b hammerhead"/>
    <property type="match status" value="1"/>
</dbReference>
<keyword evidence="2" id="KW-0560">Oxidoreductase</keyword>
<dbReference type="GO" id="GO:0005506">
    <property type="term" value="F:iron ion binding"/>
    <property type="evidence" value="ECO:0007669"/>
    <property type="project" value="InterPro"/>
</dbReference>
<dbReference type="Proteomes" id="UP000233256">
    <property type="component" value="Unassembled WGS sequence"/>
</dbReference>
<dbReference type="EMBL" id="PGXC01000003">
    <property type="protein sequence ID" value="PKK90924.1"/>
    <property type="molecule type" value="Genomic_DNA"/>
</dbReference>
<sequence>MRKDDSFTGFSVIGQSIEKRDSLALACGIPAFTDDYTVPGMLYGHIVRSPHAHARIINIDASKALELDGIVGIYWHRDVPRIPFTTAGQGFPEPSPYDSFIFDTKCRFVGDRVAVILAQSHEKALEAEKLLKIEFDILDAVFSVDGPMDGLDPVIHDESEAYCPVSCGYEPKRNIVAQVEVIISDNESITESIPGGGSDADGSTVDTIEIDEVYHTPFTSHCAREPHSCISWIDHQGRIILRTSTQVPWHVRRIVAMALGLPIGRIRVQKPRIGGGFGGKQEVILEDLCAFLTLKTGRAVRLVLSREEVFLATRYRHETFTRMRLSSDASGRLLNMNMDMTLNTGAYGGHAFTVATNGGSKALALYPHSPGLRFAARAMYTNLPPAGAFRGYGAVQTNFALGVAIDELAAKSGMDPLQMIRRNIVSKGNSPRIFNHLGEGSEGCPISIDSVEIMKCLEIGSQMIGWNRKFRRRISQGRLTYGVGVVALMQGSGIPIYDSGNALIMLNDDGSFTLCCGATDIGTGSDTILGMIAAEVLTVPSDMVTVNSSDTDFTPFDVGAYASSTTFVSGNAVKVSALDILEKMRTRAALMLNCDINELRLEKGSFYSHVGEDARISFADIGRDSFYNGTGQIIGTGGFSSSTSPAPFMANFVEVAVDRAIGKIHVVDYVAVLDCGTPINPVLVEGQVEGGVLMGIGHAMTEECTFSASGALKNRDFESYKILGPVDTPPIRTVIVPCSDPHGPFGAKSVGEIGISGPMPAISNAIYDAVGIRLRRPPFTSERFLLAAR</sequence>
<dbReference type="PANTHER" id="PTHR11908:SF132">
    <property type="entry name" value="ALDEHYDE OXIDASE 1-RELATED"/>
    <property type="match status" value="1"/>
</dbReference>
<evidence type="ECO:0000256" key="2">
    <source>
        <dbReference type="ARBA" id="ARBA00023002"/>
    </source>
</evidence>
<name>A0A2N1PRG5_9BACT</name>
<dbReference type="InterPro" id="IPR046867">
    <property type="entry name" value="AldOxase/xan_DH_MoCoBD2"/>
</dbReference>
<evidence type="ECO:0000313" key="4">
    <source>
        <dbReference type="EMBL" id="PKK90924.1"/>
    </source>
</evidence>
<proteinExistence type="predicted"/>
<dbReference type="Pfam" id="PF20256">
    <property type="entry name" value="MoCoBD_2"/>
    <property type="match status" value="1"/>
</dbReference>
<dbReference type="InterPro" id="IPR008274">
    <property type="entry name" value="AldOxase/xan_DH_MoCoBD1"/>
</dbReference>
<reference evidence="4 5" key="1">
    <citation type="journal article" date="2017" name="ISME J.">
        <title>Potential for microbial H2 and metal transformations associated with novel bacteria and archaea in deep terrestrial subsurface sediments.</title>
        <authorList>
            <person name="Hernsdorf A.W."/>
            <person name="Amano Y."/>
            <person name="Miyakawa K."/>
            <person name="Ise K."/>
            <person name="Suzuki Y."/>
            <person name="Anantharaman K."/>
            <person name="Probst A."/>
            <person name="Burstein D."/>
            <person name="Thomas B.C."/>
            <person name="Banfield J.F."/>
        </authorList>
    </citation>
    <scope>NUCLEOTIDE SEQUENCE [LARGE SCALE GENOMIC DNA]</scope>
    <source>
        <strain evidence="4">HGW-Wallbacteria-1</strain>
    </source>
</reference>
<protein>
    <submittedName>
        <fullName evidence="4">Aldehyde oxidase</fullName>
    </submittedName>
</protein>
<accession>A0A2N1PRG5</accession>
<feature type="domain" description="Aldehyde oxidase/xanthine dehydrogenase a/b hammerhead" evidence="3">
    <location>
        <begin position="27"/>
        <end position="139"/>
    </location>
</feature>
<dbReference type="InterPro" id="IPR036856">
    <property type="entry name" value="Ald_Oxase/Xan_DH_a/b_sf"/>
</dbReference>
<dbReference type="PANTHER" id="PTHR11908">
    <property type="entry name" value="XANTHINE DEHYDROGENASE"/>
    <property type="match status" value="1"/>
</dbReference>